<evidence type="ECO:0000256" key="4">
    <source>
        <dbReference type="ARBA" id="ARBA00023163"/>
    </source>
</evidence>
<keyword evidence="7" id="KW-1185">Reference proteome</keyword>
<dbReference type="InterPro" id="IPR000847">
    <property type="entry name" value="LysR_HTH_N"/>
</dbReference>
<dbReference type="SUPFAM" id="SSF53850">
    <property type="entry name" value="Periplasmic binding protein-like II"/>
    <property type="match status" value="1"/>
</dbReference>
<dbReference type="Pfam" id="PF03466">
    <property type="entry name" value="LysR_substrate"/>
    <property type="match status" value="1"/>
</dbReference>
<evidence type="ECO:0000256" key="3">
    <source>
        <dbReference type="ARBA" id="ARBA00023125"/>
    </source>
</evidence>
<organism evidence="6 7">
    <name type="scientific">Tistrella bauzanensis</name>
    <dbReference type="NCBI Taxonomy" id="657419"/>
    <lineage>
        <taxon>Bacteria</taxon>
        <taxon>Pseudomonadati</taxon>
        <taxon>Pseudomonadota</taxon>
        <taxon>Alphaproteobacteria</taxon>
        <taxon>Geminicoccales</taxon>
        <taxon>Geminicoccaceae</taxon>
        <taxon>Tistrella</taxon>
    </lineage>
</organism>
<accession>A0ABQ1IYU6</accession>
<dbReference type="Gene3D" id="3.40.190.290">
    <property type="match status" value="1"/>
</dbReference>
<evidence type="ECO:0000313" key="6">
    <source>
        <dbReference type="EMBL" id="GGB55761.1"/>
    </source>
</evidence>
<dbReference type="InterPro" id="IPR036390">
    <property type="entry name" value="WH_DNA-bd_sf"/>
</dbReference>
<gene>
    <name evidence="6" type="ORF">GCM10011505_40930</name>
</gene>
<dbReference type="PROSITE" id="PS50931">
    <property type="entry name" value="HTH_LYSR"/>
    <property type="match status" value="1"/>
</dbReference>
<reference evidence="7" key="1">
    <citation type="journal article" date="2019" name="Int. J. Syst. Evol. Microbiol.">
        <title>The Global Catalogue of Microorganisms (GCM) 10K type strain sequencing project: providing services to taxonomists for standard genome sequencing and annotation.</title>
        <authorList>
            <consortium name="The Broad Institute Genomics Platform"/>
            <consortium name="The Broad Institute Genome Sequencing Center for Infectious Disease"/>
            <person name="Wu L."/>
            <person name="Ma J."/>
        </authorList>
    </citation>
    <scope>NUCLEOTIDE SEQUENCE [LARGE SCALE GENOMIC DNA]</scope>
    <source>
        <strain evidence="7">CGMCC 1.10188</strain>
    </source>
</reference>
<name>A0ABQ1IYU6_9PROT</name>
<keyword evidence="3" id="KW-0238">DNA-binding</keyword>
<dbReference type="Proteomes" id="UP000603352">
    <property type="component" value="Unassembled WGS sequence"/>
</dbReference>
<evidence type="ECO:0000256" key="1">
    <source>
        <dbReference type="ARBA" id="ARBA00009437"/>
    </source>
</evidence>
<feature type="domain" description="HTH lysR-type" evidence="5">
    <location>
        <begin position="1"/>
        <end position="59"/>
    </location>
</feature>
<dbReference type="InterPro" id="IPR058163">
    <property type="entry name" value="LysR-type_TF_proteobact-type"/>
</dbReference>
<dbReference type="Pfam" id="PF00126">
    <property type="entry name" value="HTH_1"/>
    <property type="match status" value="1"/>
</dbReference>
<protein>
    <submittedName>
        <fullName evidence="6">LysR family transcriptional regulator</fullName>
    </submittedName>
</protein>
<dbReference type="CDD" id="cd08422">
    <property type="entry name" value="PBP2_CrgA_like"/>
    <property type="match status" value="1"/>
</dbReference>
<evidence type="ECO:0000259" key="5">
    <source>
        <dbReference type="PROSITE" id="PS50931"/>
    </source>
</evidence>
<sequence length="304" mass="32901">MDKLDAMQAFSKVVALGSFAEAGRALGITRSAVSKAVMELERVLGARLLDRTTRHVSPTHAGRAYYERCIEILAAIDETELQVTALHDLPRGVLRVNAPMSFGTLHLAEAIAGFAVSYPDLTVEMTLSDRFVNPLEDGIDVTIRIGVMEDSSMIARRLCPCRRALVASPAYLAAHGVPRSPGDLTAHRCLVYGHSTSLQKWELVTGGDIRRVPVDAAMCSNNGEILSAAAVAGNGITNLPTFITGPDIAAGRLVLVLPDHQPTTLDIFALYAPSRHLAMKSRLLIDHLVARFTDRPAWDRFATP</sequence>
<dbReference type="InterPro" id="IPR005119">
    <property type="entry name" value="LysR_subst-bd"/>
</dbReference>
<dbReference type="Gene3D" id="1.10.10.10">
    <property type="entry name" value="Winged helix-like DNA-binding domain superfamily/Winged helix DNA-binding domain"/>
    <property type="match status" value="1"/>
</dbReference>
<keyword evidence="2" id="KW-0805">Transcription regulation</keyword>
<keyword evidence="4" id="KW-0804">Transcription</keyword>
<dbReference type="SUPFAM" id="SSF46785">
    <property type="entry name" value="Winged helix' DNA-binding domain"/>
    <property type="match status" value="1"/>
</dbReference>
<dbReference type="RefSeq" id="WP_188581354.1">
    <property type="nucleotide sequence ID" value="NZ_BMDZ01000063.1"/>
</dbReference>
<comment type="caution">
    <text evidence="6">The sequence shown here is derived from an EMBL/GenBank/DDBJ whole genome shotgun (WGS) entry which is preliminary data.</text>
</comment>
<dbReference type="PANTHER" id="PTHR30537">
    <property type="entry name" value="HTH-TYPE TRANSCRIPTIONAL REGULATOR"/>
    <property type="match status" value="1"/>
</dbReference>
<evidence type="ECO:0000256" key="2">
    <source>
        <dbReference type="ARBA" id="ARBA00023015"/>
    </source>
</evidence>
<evidence type="ECO:0000313" key="7">
    <source>
        <dbReference type="Proteomes" id="UP000603352"/>
    </source>
</evidence>
<dbReference type="InterPro" id="IPR036388">
    <property type="entry name" value="WH-like_DNA-bd_sf"/>
</dbReference>
<dbReference type="EMBL" id="BMDZ01000063">
    <property type="protein sequence ID" value="GGB55761.1"/>
    <property type="molecule type" value="Genomic_DNA"/>
</dbReference>
<dbReference type="PANTHER" id="PTHR30537:SF5">
    <property type="entry name" value="HTH-TYPE TRANSCRIPTIONAL ACTIVATOR TTDR-RELATED"/>
    <property type="match status" value="1"/>
</dbReference>
<comment type="similarity">
    <text evidence="1">Belongs to the LysR transcriptional regulatory family.</text>
</comment>
<proteinExistence type="inferred from homology"/>